<evidence type="ECO:0000256" key="13">
    <source>
        <dbReference type="PROSITE-ProRule" id="PRU01373"/>
    </source>
</evidence>
<dbReference type="PANTHER" id="PTHR30582">
    <property type="entry name" value="L,D-TRANSPEPTIDASE"/>
    <property type="match status" value="1"/>
</dbReference>
<dbReference type="SUPFAM" id="SSF141523">
    <property type="entry name" value="L,D-transpeptidase catalytic domain-like"/>
    <property type="match status" value="1"/>
</dbReference>
<evidence type="ECO:0000256" key="1">
    <source>
        <dbReference type="ARBA" id="ARBA00004752"/>
    </source>
</evidence>
<evidence type="ECO:0000256" key="8">
    <source>
        <dbReference type="ARBA" id="ARBA00023139"/>
    </source>
</evidence>
<keyword evidence="8" id="KW-0564">Palmitate</keyword>
<organism evidence="15 16">
    <name type="scientific">Wenjunlia tyrosinilytica</name>
    <dbReference type="NCBI Taxonomy" id="1544741"/>
    <lineage>
        <taxon>Bacteria</taxon>
        <taxon>Bacillati</taxon>
        <taxon>Actinomycetota</taxon>
        <taxon>Actinomycetes</taxon>
        <taxon>Kitasatosporales</taxon>
        <taxon>Streptomycetaceae</taxon>
        <taxon>Wenjunlia</taxon>
    </lineage>
</organism>
<keyword evidence="10" id="KW-0012">Acyltransferase</keyword>
<keyword evidence="2" id="KW-1003">Cell membrane</keyword>
<sequence>MEAVGGARGAVLRVAVGLALLLVTACGDLGGRAHTEARPQVSRAVVKVTPGNATENVAPADELRVDAIHGELTRVAVRGSDGRVVPGRFSRDRRSWLPDHPPALATAYTVDAVAVDASGREAARHSTFTTLVPKDTFKGFYTPEHGSTVGVGMPVSVRFNRPITDRAAVERGITVTAEPAVEVAAHWFGNRRLDVRPREYWLPGTRVTLRMRLKDVEGGPGVYGTQTRTVRFTVGRSMVSTVDAAAHTMTVRRNGRVVKVLPITAGSPRNTTYNGRMVITDRYELTRMNGDTVGFGGEYDIPDVPHAMRLTDSGTFIHGNYWAPQETFGTANVSHGCIGLQDVKSGDREAKGVVPAARSLTGRTPAAWFYTHSMSGDVVEVVNSHDRTVAADNGLNGWNMDWPTWVAGSALTR</sequence>
<dbReference type="Gene3D" id="2.40.440.10">
    <property type="entry name" value="L,D-transpeptidase catalytic domain-like"/>
    <property type="match status" value="1"/>
</dbReference>
<dbReference type="Gene3D" id="2.60.40.3710">
    <property type="match status" value="1"/>
</dbReference>
<dbReference type="CDD" id="cd16913">
    <property type="entry name" value="YkuD_like"/>
    <property type="match status" value="1"/>
</dbReference>
<accession>A0A917ZTM5</accession>
<keyword evidence="7" id="KW-0472">Membrane</keyword>
<dbReference type="EMBL" id="BMMS01000019">
    <property type="protein sequence ID" value="GGO92884.1"/>
    <property type="molecule type" value="Genomic_DNA"/>
</dbReference>
<dbReference type="InterPro" id="IPR005490">
    <property type="entry name" value="LD_TPept_cat_dom"/>
</dbReference>
<dbReference type="Proteomes" id="UP000641932">
    <property type="component" value="Unassembled WGS sequence"/>
</dbReference>
<evidence type="ECO:0000256" key="6">
    <source>
        <dbReference type="ARBA" id="ARBA00022984"/>
    </source>
</evidence>
<dbReference type="InterPro" id="IPR041280">
    <property type="entry name" value="Big_10"/>
</dbReference>
<dbReference type="Gene3D" id="2.60.40.3780">
    <property type="match status" value="1"/>
</dbReference>
<evidence type="ECO:0000259" key="14">
    <source>
        <dbReference type="PROSITE" id="PS52029"/>
    </source>
</evidence>
<protein>
    <submittedName>
        <fullName evidence="15">Lipoprotein</fullName>
    </submittedName>
</protein>
<reference evidence="15" key="2">
    <citation type="submission" date="2020-09" db="EMBL/GenBank/DDBJ databases">
        <authorList>
            <person name="Sun Q."/>
            <person name="Zhou Y."/>
        </authorList>
    </citation>
    <scope>NUCLEOTIDE SEQUENCE</scope>
    <source>
        <strain evidence="15">CGMCC 4.7201</strain>
    </source>
</reference>
<evidence type="ECO:0000256" key="11">
    <source>
        <dbReference type="ARBA" id="ARBA00023316"/>
    </source>
</evidence>
<keyword evidence="5 13" id="KW-0133">Cell shape</keyword>
<name>A0A917ZTM5_9ACTN</name>
<dbReference type="CDD" id="cd13432">
    <property type="entry name" value="LDT_IgD_like_2"/>
    <property type="match status" value="1"/>
</dbReference>
<keyword evidence="9 15" id="KW-0449">Lipoprotein</keyword>
<evidence type="ECO:0000256" key="2">
    <source>
        <dbReference type="ARBA" id="ARBA00022475"/>
    </source>
</evidence>
<dbReference type="FunFam" id="2.40.440.10:FF:000005">
    <property type="entry name" value="L,D-transpeptidase 2"/>
    <property type="match status" value="1"/>
</dbReference>
<keyword evidence="6 13" id="KW-0573">Peptidoglycan synthesis</keyword>
<keyword evidence="4" id="KW-0732">Signal</keyword>
<dbReference type="InterPro" id="IPR050979">
    <property type="entry name" value="LD-transpeptidase"/>
</dbReference>
<evidence type="ECO:0000256" key="5">
    <source>
        <dbReference type="ARBA" id="ARBA00022960"/>
    </source>
</evidence>
<dbReference type="AlphaFoldDB" id="A0A917ZTM5"/>
<evidence type="ECO:0000256" key="10">
    <source>
        <dbReference type="ARBA" id="ARBA00023315"/>
    </source>
</evidence>
<dbReference type="GO" id="GO:0071972">
    <property type="term" value="F:peptidoglycan L,D-transpeptidase activity"/>
    <property type="evidence" value="ECO:0007669"/>
    <property type="project" value="TreeGrafter"/>
</dbReference>
<keyword evidence="16" id="KW-1185">Reference proteome</keyword>
<evidence type="ECO:0000256" key="12">
    <source>
        <dbReference type="ARBA" id="ARBA00060592"/>
    </source>
</evidence>
<gene>
    <name evidence="15" type="ORF">GCM10012280_44080</name>
</gene>
<evidence type="ECO:0000313" key="16">
    <source>
        <dbReference type="Proteomes" id="UP000641932"/>
    </source>
</evidence>
<feature type="domain" description="L,D-TPase catalytic" evidence="14">
    <location>
        <begin position="238"/>
        <end position="382"/>
    </location>
</feature>
<evidence type="ECO:0000256" key="7">
    <source>
        <dbReference type="ARBA" id="ARBA00023136"/>
    </source>
</evidence>
<dbReference type="PANTHER" id="PTHR30582:SF2">
    <property type="entry name" value="L,D-TRANSPEPTIDASE YCIB-RELATED"/>
    <property type="match status" value="1"/>
</dbReference>
<dbReference type="PROSITE" id="PS52029">
    <property type="entry name" value="LD_TPASE"/>
    <property type="match status" value="1"/>
</dbReference>
<proteinExistence type="predicted"/>
<dbReference type="GO" id="GO:0016746">
    <property type="term" value="F:acyltransferase activity"/>
    <property type="evidence" value="ECO:0007669"/>
    <property type="project" value="UniProtKB-KW"/>
</dbReference>
<keyword evidence="11 13" id="KW-0961">Cell wall biogenesis/degradation</keyword>
<feature type="active site" description="Proton donor/acceptor" evidence="13">
    <location>
        <position position="318"/>
    </location>
</feature>
<evidence type="ECO:0000256" key="4">
    <source>
        <dbReference type="ARBA" id="ARBA00022729"/>
    </source>
</evidence>
<evidence type="ECO:0000313" key="15">
    <source>
        <dbReference type="EMBL" id="GGO92884.1"/>
    </source>
</evidence>
<keyword evidence="3" id="KW-0808">Transferase</keyword>
<evidence type="ECO:0000256" key="9">
    <source>
        <dbReference type="ARBA" id="ARBA00023288"/>
    </source>
</evidence>
<dbReference type="GO" id="GO:0005576">
    <property type="term" value="C:extracellular region"/>
    <property type="evidence" value="ECO:0007669"/>
    <property type="project" value="TreeGrafter"/>
</dbReference>
<comment type="pathway">
    <text evidence="1 13">Cell wall biogenesis; peptidoglycan biosynthesis.</text>
</comment>
<dbReference type="GO" id="GO:0071555">
    <property type="term" value="P:cell wall organization"/>
    <property type="evidence" value="ECO:0007669"/>
    <property type="project" value="UniProtKB-UniRule"/>
</dbReference>
<comment type="pathway">
    <text evidence="12">Glycan biosynthesis.</text>
</comment>
<comment type="caution">
    <text evidence="15">The sequence shown here is derived from an EMBL/GenBank/DDBJ whole genome shotgun (WGS) entry which is preliminary data.</text>
</comment>
<evidence type="ECO:0000256" key="3">
    <source>
        <dbReference type="ARBA" id="ARBA00022679"/>
    </source>
</evidence>
<dbReference type="GO" id="GO:0008360">
    <property type="term" value="P:regulation of cell shape"/>
    <property type="evidence" value="ECO:0007669"/>
    <property type="project" value="UniProtKB-UniRule"/>
</dbReference>
<feature type="active site" description="Nucleophile" evidence="13">
    <location>
        <position position="337"/>
    </location>
</feature>
<dbReference type="GO" id="GO:0018104">
    <property type="term" value="P:peptidoglycan-protein cross-linking"/>
    <property type="evidence" value="ECO:0007669"/>
    <property type="project" value="TreeGrafter"/>
</dbReference>
<reference evidence="15" key="1">
    <citation type="journal article" date="2014" name="Int. J. Syst. Evol. Microbiol.">
        <title>Complete genome sequence of Corynebacterium casei LMG S-19264T (=DSM 44701T), isolated from a smear-ripened cheese.</title>
        <authorList>
            <consortium name="US DOE Joint Genome Institute (JGI-PGF)"/>
            <person name="Walter F."/>
            <person name="Albersmeier A."/>
            <person name="Kalinowski J."/>
            <person name="Ruckert C."/>
        </authorList>
    </citation>
    <scope>NUCLEOTIDE SEQUENCE</scope>
    <source>
        <strain evidence="15">CGMCC 4.7201</strain>
    </source>
</reference>
<dbReference type="Pfam" id="PF03734">
    <property type="entry name" value="YkuD"/>
    <property type="match status" value="1"/>
</dbReference>
<dbReference type="InterPro" id="IPR038063">
    <property type="entry name" value="Transpep_catalytic_dom"/>
</dbReference>
<dbReference type="Pfam" id="PF17964">
    <property type="entry name" value="Big_10"/>
    <property type="match status" value="1"/>
</dbReference>